<dbReference type="Proteomes" id="UP000706151">
    <property type="component" value="Unassembled WGS sequence"/>
</dbReference>
<protein>
    <submittedName>
        <fullName evidence="1">Uncharacterized protein</fullName>
    </submittedName>
</protein>
<accession>A0A935T7C1</accession>
<proteinExistence type="predicted"/>
<evidence type="ECO:0000313" key="2">
    <source>
        <dbReference type="Proteomes" id="UP000706151"/>
    </source>
</evidence>
<dbReference type="EMBL" id="JADJOT010000009">
    <property type="protein sequence ID" value="MBK7954338.1"/>
    <property type="molecule type" value="Genomic_DNA"/>
</dbReference>
<sequence length="129" mass="13998">MVVAVLLLALPAQAETLVCHVTYGGETRALEAQPVTSPYTVPVQAVGSYFLFRMTFQKEPHDLAAIKIYVFADRDTGPAPIHQATHPYPPTAGAGTPYGFTGLHRVYEPIRDGELEYWCELSSPHGAAA</sequence>
<organism evidence="1 2">
    <name type="scientific">Candidatus Accumulibacter affinis</name>
    <dbReference type="NCBI Taxonomy" id="2954384"/>
    <lineage>
        <taxon>Bacteria</taxon>
        <taxon>Pseudomonadati</taxon>
        <taxon>Pseudomonadota</taxon>
        <taxon>Betaproteobacteria</taxon>
        <taxon>Candidatus Accumulibacter</taxon>
    </lineage>
</organism>
<gene>
    <name evidence="1" type="ORF">IPK02_10475</name>
</gene>
<name>A0A935T7C1_9PROT</name>
<evidence type="ECO:0000313" key="1">
    <source>
        <dbReference type="EMBL" id="MBK7954338.1"/>
    </source>
</evidence>
<dbReference type="AlphaFoldDB" id="A0A935T7C1"/>
<comment type="caution">
    <text evidence="1">The sequence shown here is derived from an EMBL/GenBank/DDBJ whole genome shotgun (WGS) entry which is preliminary data.</text>
</comment>
<reference evidence="1 2" key="1">
    <citation type="submission" date="2020-10" db="EMBL/GenBank/DDBJ databases">
        <title>Connecting structure to function with the recovery of over 1000 high-quality activated sludge metagenome-assembled genomes encoding full-length rRNA genes using long-read sequencing.</title>
        <authorList>
            <person name="Singleton C.M."/>
            <person name="Petriglieri F."/>
            <person name="Kristensen J.M."/>
            <person name="Kirkegaard R.H."/>
            <person name="Michaelsen T.Y."/>
            <person name="Andersen M.H."/>
            <person name="Karst S.M."/>
            <person name="Dueholm M.S."/>
            <person name="Nielsen P.H."/>
            <person name="Albertsen M."/>
        </authorList>
    </citation>
    <scope>NUCLEOTIDE SEQUENCE [LARGE SCALE GENOMIC DNA]</scope>
    <source>
        <strain evidence="1">Fred_18-Q3-R57-64_BAT3C.720</strain>
    </source>
</reference>